<evidence type="ECO:0000259" key="10">
    <source>
        <dbReference type="Pfam" id="PF08323"/>
    </source>
</evidence>
<dbReference type="UniPathway" id="UPA00164"/>
<name>A0A1I1T941_9BURK</name>
<dbReference type="GO" id="GO:0005978">
    <property type="term" value="P:glycogen biosynthetic process"/>
    <property type="evidence" value="ECO:0007669"/>
    <property type="project" value="UniProtKB-UniRule"/>
</dbReference>
<dbReference type="EC" id="2.4.1.21" evidence="8"/>
<reference evidence="12" key="1">
    <citation type="submission" date="2016-10" db="EMBL/GenBank/DDBJ databases">
        <authorList>
            <person name="Varghese N."/>
            <person name="Submissions S."/>
        </authorList>
    </citation>
    <scope>NUCLEOTIDE SEQUENCE [LARGE SCALE GENOMIC DNA]</scope>
    <source>
        <strain evidence="12">DSM 7481</strain>
    </source>
</reference>
<dbReference type="InterPro" id="IPR011835">
    <property type="entry name" value="GS/SS"/>
</dbReference>
<evidence type="ECO:0000313" key="11">
    <source>
        <dbReference type="EMBL" id="SFD55119.1"/>
    </source>
</evidence>
<dbReference type="SUPFAM" id="SSF53756">
    <property type="entry name" value="UDP-Glycosyltransferase/glycogen phosphorylase"/>
    <property type="match status" value="1"/>
</dbReference>
<sequence>MKVLFATSECAPFIKTGGLGDVSAALPPALASLGHEVMVLMPAYPDIPSQGQITGLFTVPAEGPWPVSQLLRMEHGDGVALLLLVCPQLYARAGSPYADASGTEHGDNALRFGLLSRVAALIATPRSPCGWTADIVHANDWPTALAPLYLQQYRRTAGQGTVTARSVMTVHNLAFQGVVPMDWAPRLEIHEEYLGVEGVEFWGQLSTMKAGLQFADAITTVSPTYAREIQTPALGFGLDGVLRSRSGVLRGILNGIDTALWNPLKDPLIAAPFSSERLEGKAINKTALRDRLGLAHDEQRLLFGLVSRLTQQKGIDWVIAGAERLLNQGGQLAVLGSGDAALEAGLQKLAQRHRLHMSVTIGFDESLAHQIEAGADSFLMPSRFEPCGLNQMYSQIYGTLPLVSPTGGLADSVVDADAPGERGTGFVMEACNQAAFDRAVDRALAFWKLPHQWRQLQQSGMRCDFGWSASALAYQQVYEQV</sequence>
<dbReference type="Proteomes" id="UP000199517">
    <property type="component" value="Unassembled WGS sequence"/>
</dbReference>
<evidence type="ECO:0000313" key="12">
    <source>
        <dbReference type="Proteomes" id="UP000199517"/>
    </source>
</evidence>
<keyword evidence="5 8" id="KW-0328">Glycosyltransferase</keyword>
<dbReference type="GO" id="GO:0009011">
    <property type="term" value="F:alpha-1,4-glucan glucosyltransferase (ADP-glucose donor) activity"/>
    <property type="evidence" value="ECO:0007669"/>
    <property type="project" value="UniProtKB-UniRule"/>
</dbReference>
<keyword evidence="6 8" id="KW-0808">Transferase</keyword>
<organism evidence="11 12">
    <name type="scientific">Paracidovorax konjaci</name>
    <dbReference type="NCBI Taxonomy" id="32040"/>
    <lineage>
        <taxon>Bacteria</taxon>
        <taxon>Pseudomonadati</taxon>
        <taxon>Pseudomonadota</taxon>
        <taxon>Betaproteobacteria</taxon>
        <taxon>Burkholderiales</taxon>
        <taxon>Comamonadaceae</taxon>
        <taxon>Paracidovorax</taxon>
    </lineage>
</organism>
<accession>A0A1I1T941</accession>
<evidence type="ECO:0000256" key="1">
    <source>
        <dbReference type="ARBA" id="ARBA00001478"/>
    </source>
</evidence>
<comment type="similarity">
    <text evidence="4 8">Belongs to the glycosyltransferase 1 family. Bacterial/plant glycogen synthase subfamily.</text>
</comment>
<evidence type="ECO:0000256" key="8">
    <source>
        <dbReference type="HAMAP-Rule" id="MF_00484"/>
    </source>
</evidence>
<dbReference type="NCBIfam" id="NF001899">
    <property type="entry name" value="PRK00654.1-2"/>
    <property type="match status" value="1"/>
</dbReference>
<dbReference type="NCBIfam" id="TIGR02095">
    <property type="entry name" value="glgA"/>
    <property type="match status" value="1"/>
</dbReference>
<evidence type="ECO:0000256" key="6">
    <source>
        <dbReference type="ARBA" id="ARBA00022679"/>
    </source>
</evidence>
<evidence type="ECO:0000256" key="5">
    <source>
        <dbReference type="ARBA" id="ARBA00022676"/>
    </source>
</evidence>
<feature type="binding site" evidence="8">
    <location>
        <position position="15"/>
    </location>
    <ligand>
        <name>ADP-alpha-D-glucose</name>
        <dbReference type="ChEBI" id="CHEBI:57498"/>
    </ligand>
</feature>
<dbReference type="Pfam" id="PF08323">
    <property type="entry name" value="Glyco_transf_5"/>
    <property type="match status" value="1"/>
</dbReference>
<dbReference type="Gene3D" id="3.40.50.2000">
    <property type="entry name" value="Glycogen Phosphorylase B"/>
    <property type="match status" value="2"/>
</dbReference>
<feature type="domain" description="Starch synthase catalytic" evidence="10">
    <location>
        <begin position="2"/>
        <end position="243"/>
    </location>
</feature>
<evidence type="ECO:0000256" key="4">
    <source>
        <dbReference type="ARBA" id="ARBA00010281"/>
    </source>
</evidence>
<comment type="function">
    <text evidence="2 8">Synthesizes alpha-1,4-glucan chains using ADP-glucose.</text>
</comment>
<dbReference type="STRING" id="32040.SAMN04489710_103215"/>
<dbReference type="GO" id="GO:0004373">
    <property type="term" value="F:alpha-1,4-glucan glucosyltransferase (UDP-glucose donor) activity"/>
    <property type="evidence" value="ECO:0007669"/>
    <property type="project" value="InterPro"/>
</dbReference>
<evidence type="ECO:0000256" key="2">
    <source>
        <dbReference type="ARBA" id="ARBA00002764"/>
    </source>
</evidence>
<dbReference type="RefSeq" id="WP_092950315.1">
    <property type="nucleotide sequence ID" value="NZ_FOMQ01000003.1"/>
</dbReference>
<keyword evidence="12" id="KW-1185">Reference proteome</keyword>
<dbReference type="InterPro" id="IPR013534">
    <property type="entry name" value="Starch_synth_cat_dom"/>
</dbReference>
<dbReference type="AlphaFoldDB" id="A0A1I1T941"/>
<dbReference type="Pfam" id="PF00534">
    <property type="entry name" value="Glycos_transf_1"/>
    <property type="match status" value="1"/>
</dbReference>
<protein>
    <recommendedName>
        <fullName evidence="8">Glycogen synthase</fullName>
        <ecNumber evidence="8">2.4.1.21</ecNumber>
    </recommendedName>
    <alternativeName>
        <fullName evidence="8">Starch [bacterial glycogen] synthase</fullName>
    </alternativeName>
</protein>
<feature type="domain" description="Glycosyl transferase family 1" evidence="9">
    <location>
        <begin position="294"/>
        <end position="455"/>
    </location>
</feature>
<dbReference type="PANTHER" id="PTHR45825:SF11">
    <property type="entry name" value="ALPHA AMYLASE DOMAIN-CONTAINING PROTEIN"/>
    <property type="match status" value="1"/>
</dbReference>
<comment type="pathway">
    <text evidence="3 8">Glycan biosynthesis; glycogen biosynthesis.</text>
</comment>
<dbReference type="PANTHER" id="PTHR45825">
    <property type="entry name" value="GRANULE-BOUND STARCH SYNTHASE 1, CHLOROPLASTIC/AMYLOPLASTIC"/>
    <property type="match status" value="1"/>
</dbReference>
<proteinExistence type="inferred from homology"/>
<dbReference type="InterPro" id="IPR001296">
    <property type="entry name" value="Glyco_trans_1"/>
</dbReference>
<dbReference type="HAMAP" id="MF_00484">
    <property type="entry name" value="Glycogen_synth"/>
    <property type="match status" value="1"/>
</dbReference>
<dbReference type="EMBL" id="FOMQ01000003">
    <property type="protein sequence ID" value="SFD55119.1"/>
    <property type="molecule type" value="Genomic_DNA"/>
</dbReference>
<keyword evidence="7 8" id="KW-0320">Glycogen biosynthesis</keyword>
<dbReference type="CDD" id="cd03791">
    <property type="entry name" value="GT5_Glycogen_synthase_DULL1-like"/>
    <property type="match status" value="1"/>
</dbReference>
<dbReference type="OrthoDB" id="9808590at2"/>
<gene>
    <name evidence="8" type="primary">glgA</name>
    <name evidence="11" type="ORF">SAMN04489710_103215</name>
</gene>
<comment type="catalytic activity">
    <reaction evidence="1 8">
        <text>[(1-&gt;4)-alpha-D-glucosyl](n) + ADP-alpha-D-glucose = [(1-&gt;4)-alpha-D-glucosyl](n+1) + ADP + H(+)</text>
        <dbReference type="Rhea" id="RHEA:18189"/>
        <dbReference type="Rhea" id="RHEA-COMP:9584"/>
        <dbReference type="Rhea" id="RHEA-COMP:9587"/>
        <dbReference type="ChEBI" id="CHEBI:15378"/>
        <dbReference type="ChEBI" id="CHEBI:15444"/>
        <dbReference type="ChEBI" id="CHEBI:57498"/>
        <dbReference type="ChEBI" id="CHEBI:456216"/>
        <dbReference type="EC" id="2.4.1.21"/>
    </reaction>
</comment>
<evidence type="ECO:0000256" key="3">
    <source>
        <dbReference type="ARBA" id="ARBA00004964"/>
    </source>
</evidence>
<evidence type="ECO:0000256" key="7">
    <source>
        <dbReference type="ARBA" id="ARBA00023056"/>
    </source>
</evidence>
<evidence type="ECO:0000259" key="9">
    <source>
        <dbReference type="Pfam" id="PF00534"/>
    </source>
</evidence>